<comment type="similarity">
    <text evidence="2 7">Belongs to the glycosyl hydrolase 37 family.</text>
</comment>
<dbReference type="InterPro" id="IPR001661">
    <property type="entry name" value="Glyco_hydro_37"/>
</dbReference>
<dbReference type="EMBL" id="JBICCN010000124">
    <property type="protein sequence ID" value="KAL3091795.1"/>
    <property type="molecule type" value="Genomic_DNA"/>
</dbReference>
<evidence type="ECO:0000256" key="3">
    <source>
        <dbReference type="ARBA" id="ARBA00012757"/>
    </source>
</evidence>
<sequence>MFRTLALLLAVVEVYGGVSSEWDKCEPINANGKRSIQLDGNSENKLAKNYGNWKASGRFKVAKVDNQELSKKCAENEGQNQGTWHSLMLTKQNKMTGIWLFNHRSAFQSSLSANLSGILDGQFFSGAELNFTQALVKQNGILSPDEFNAALSLGAFLYDFDGMALRVVALEIINGTGKTNGTKICKMKSSTSSTSTSTPSTPSIPSMDCSLDGIDMASLPVFKRPCEEQWPELAPIYCYGKILEAVNYHGVLFNNDSKQFADRPLKNDPKKIVEEFNAIFGVTNWAEIKVKTMTEAQVNELKKFVRKNFGKAEGVLKQHDPEDWMENPPEFEKIKDKDLKEWAKDLNNLWKKLGRKMPDELKDSKRHSLLYVPNPFVVPGGRFREFYYWDTYWIIRGLLASGMKKSVKNICQNIASMIERFGFMPNGGRIYYSKRSQPPFFTSMIYDYYEATQDKEFLKKMLPIIEKELNFWEKNRSVTVVVKNKRIKLCQYRADSNVPRPEAWCRDTDLVKGLTDPSKKAKVWHEIASAAESGWDFSSRWIKEDTENKKNPWKLLNLRTTQIVPVDLNALICGNYRKLSELFSKIDNKGKSESYNKKYSNFRKNFIDVFESDGGTFNDYELDTKKVREGTFYGSTVVPLFTGCLGDDKYTDRMFDGLMKIDKKLGIFKYKFGVPTSSVLNSAQQWDFPNIWPPVSHMMIEAFRRSGSIEMQKYAFLLAQKWLSANYKLYKGCENFMWMKMDAQKGTPGAKGDFHAQLGFGWTNGAVLDLLVKYGNNMNLSQMPKVNCSKMTKKPEPDVFPPE</sequence>
<feature type="region of interest" description="Disordered" evidence="8">
    <location>
        <begin position="186"/>
        <end position="205"/>
    </location>
</feature>
<evidence type="ECO:0000256" key="9">
    <source>
        <dbReference type="SAM" id="SignalP"/>
    </source>
</evidence>
<keyword evidence="5 7" id="KW-0378">Hydrolase</keyword>
<dbReference type="PRINTS" id="PR00744">
    <property type="entry name" value="GLHYDRLASE37"/>
</dbReference>
<evidence type="ECO:0000256" key="1">
    <source>
        <dbReference type="ARBA" id="ARBA00001576"/>
    </source>
</evidence>
<dbReference type="GO" id="GO:0004555">
    <property type="term" value="F:alpha,alpha-trehalase activity"/>
    <property type="evidence" value="ECO:0007669"/>
    <property type="project" value="UniProtKB-EC"/>
</dbReference>
<accession>A0ABD2JMK1</accession>
<feature type="chain" id="PRO_5044872978" description="Trehalase" evidence="9">
    <location>
        <begin position="21"/>
        <end position="803"/>
    </location>
</feature>
<evidence type="ECO:0000256" key="4">
    <source>
        <dbReference type="ARBA" id="ARBA00019905"/>
    </source>
</evidence>
<dbReference type="SUPFAM" id="SSF48208">
    <property type="entry name" value="Six-hairpin glycosidases"/>
    <property type="match status" value="1"/>
</dbReference>
<dbReference type="PANTHER" id="PTHR23403">
    <property type="entry name" value="TREHALASE"/>
    <property type="match status" value="1"/>
</dbReference>
<evidence type="ECO:0000256" key="6">
    <source>
        <dbReference type="ARBA" id="ARBA00023295"/>
    </source>
</evidence>
<feature type="compositionally biased region" description="Low complexity" evidence="8">
    <location>
        <begin position="189"/>
        <end position="205"/>
    </location>
</feature>
<dbReference type="InterPro" id="IPR012341">
    <property type="entry name" value="6hp_glycosidase-like_sf"/>
</dbReference>
<evidence type="ECO:0000256" key="5">
    <source>
        <dbReference type="ARBA" id="ARBA00022801"/>
    </source>
</evidence>
<dbReference type="InterPro" id="IPR008928">
    <property type="entry name" value="6-hairpin_glycosidase_sf"/>
</dbReference>
<dbReference type="EC" id="3.2.1.28" evidence="3 7"/>
<organism evidence="10 11">
    <name type="scientific">Heterodera schachtii</name>
    <name type="common">Sugarbeet cyst nematode worm</name>
    <name type="synonym">Tylenchus schachtii</name>
    <dbReference type="NCBI Taxonomy" id="97005"/>
    <lineage>
        <taxon>Eukaryota</taxon>
        <taxon>Metazoa</taxon>
        <taxon>Ecdysozoa</taxon>
        <taxon>Nematoda</taxon>
        <taxon>Chromadorea</taxon>
        <taxon>Rhabditida</taxon>
        <taxon>Tylenchina</taxon>
        <taxon>Tylenchomorpha</taxon>
        <taxon>Tylenchoidea</taxon>
        <taxon>Heteroderidae</taxon>
        <taxon>Heteroderinae</taxon>
        <taxon>Heterodera</taxon>
    </lineage>
</organism>
<dbReference type="Proteomes" id="UP001620645">
    <property type="component" value="Unassembled WGS sequence"/>
</dbReference>
<name>A0ABD2JMK1_HETSC</name>
<dbReference type="InterPro" id="IPR018232">
    <property type="entry name" value="Glyco_hydro_37_CS"/>
</dbReference>
<evidence type="ECO:0000256" key="7">
    <source>
        <dbReference type="RuleBase" id="RU361180"/>
    </source>
</evidence>
<comment type="catalytic activity">
    <reaction evidence="1 7">
        <text>alpha,alpha-trehalose + H2O = alpha-D-glucose + beta-D-glucose</text>
        <dbReference type="Rhea" id="RHEA:32675"/>
        <dbReference type="ChEBI" id="CHEBI:15377"/>
        <dbReference type="ChEBI" id="CHEBI:15903"/>
        <dbReference type="ChEBI" id="CHEBI:16551"/>
        <dbReference type="ChEBI" id="CHEBI:17925"/>
        <dbReference type="EC" id="3.2.1.28"/>
    </reaction>
</comment>
<dbReference type="AlphaFoldDB" id="A0ABD2JMK1"/>
<evidence type="ECO:0000313" key="10">
    <source>
        <dbReference type="EMBL" id="KAL3091795.1"/>
    </source>
</evidence>
<evidence type="ECO:0000256" key="2">
    <source>
        <dbReference type="ARBA" id="ARBA00005615"/>
    </source>
</evidence>
<comment type="caution">
    <text evidence="10">The sequence shown here is derived from an EMBL/GenBank/DDBJ whole genome shotgun (WGS) entry which is preliminary data.</text>
</comment>
<proteinExistence type="inferred from homology"/>
<feature type="signal peptide" evidence="9">
    <location>
        <begin position="1"/>
        <end position="20"/>
    </location>
</feature>
<protein>
    <recommendedName>
        <fullName evidence="4 7">Trehalase</fullName>
        <ecNumber evidence="3 7">3.2.1.28</ecNumber>
    </recommendedName>
    <alternativeName>
        <fullName evidence="7">Alpha-trehalose glucohydrolase</fullName>
    </alternativeName>
</protein>
<dbReference type="Pfam" id="PF01204">
    <property type="entry name" value="Trehalase"/>
    <property type="match status" value="1"/>
</dbReference>
<evidence type="ECO:0000313" key="11">
    <source>
        <dbReference type="Proteomes" id="UP001620645"/>
    </source>
</evidence>
<dbReference type="PANTHER" id="PTHR23403:SF1">
    <property type="entry name" value="TREHALASE"/>
    <property type="match status" value="1"/>
</dbReference>
<reference evidence="10 11" key="1">
    <citation type="submission" date="2024-10" db="EMBL/GenBank/DDBJ databases">
        <authorList>
            <person name="Kim D."/>
        </authorList>
    </citation>
    <scope>NUCLEOTIDE SEQUENCE [LARGE SCALE GENOMIC DNA]</scope>
    <source>
        <strain evidence="10">Taebaek</strain>
    </source>
</reference>
<keyword evidence="11" id="KW-1185">Reference proteome</keyword>
<dbReference type="Gene3D" id="1.50.10.10">
    <property type="match status" value="1"/>
</dbReference>
<keyword evidence="6 7" id="KW-0326">Glycosidase</keyword>
<gene>
    <name evidence="10" type="ORF">niasHS_004511</name>
</gene>
<evidence type="ECO:0000256" key="8">
    <source>
        <dbReference type="SAM" id="MobiDB-lite"/>
    </source>
</evidence>
<dbReference type="PROSITE" id="PS00927">
    <property type="entry name" value="TREHALASE_1"/>
    <property type="match status" value="1"/>
</dbReference>
<keyword evidence="9" id="KW-0732">Signal</keyword>